<evidence type="ECO:0000313" key="3">
    <source>
        <dbReference type="Proteomes" id="UP001265746"/>
    </source>
</evidence>
<dbReference type="AlphaFoldDB" id="A0AAD9SAQ3"/>
<sequence length="163" mass="18645">MTALNNRCTRCVSGLVPAFLNRRDHLLRLLGWRGGPGEQCGTTEALSRQGRPDANLFWEVIGPILEGESQDRKLSQEMRKLFPELRDRNAWRETMREWLAEETDSWKQLVLDLLIGELDRSSILNGLFDFDEEEPDRSDVRQEEAEDTAGNQGGLPDEMEIDG</sequence>
<reference evidence="2" key="1">
    <citation type="submission" date="2023-06" db="EMBL/GenBank/DDBJ databases">
        <authorList>
            <person name="Noh H."/>
        </authorList>
    </citation>
    <scope>NUCLEOTIDE SEQUENCE</scope>
    <source>
        <strain evidence="2">DUCC20226</strain>
    </source>
</reference>
<dbReference type="EMBL" id="JAUJFL010000005">
    <property type="protein sequence ID" value="KAK2602806.1"/>
    <property type="molecule type" value="Genomic_DNA"/>
</dbReference>
<proteinExistence type="predicted"/>
<evidence type="ECO:0000256" key="1">
    <source>
        <dbReference type="SAM" id="MobiDB-lite"/>
    </source>
</evidence>
<protein>
    <submittedName>
        <fullName evidence="2">Uncharacterized protein</fullName>
    </submittedName>
</protein>
<accession>A0AAD9SAQ3</accession>
<gene>
    <name evidence="2" type="ORF">N8I77_009311</name>
</gene>
<keyword evidence="3" id="KW-1185">Reference proteome</keyword>
<feature type="region of interest" description="Disordered" evidence="1">
    <location>
        <begin position="129"/>
        <end position="163"/>
    </location>
</feature>
<organism evidence="2 3">
    <name type="scientific">Phomopsis amygdali</name>
    <name type="common">Fusicoccum amygdali</name>
    <dbReference type="NCBI Taxonomy" id="1214568"/>
    <lineage>
        <taxon>Eukaryota</taxon>
        <taxon>Fungi</taxon>
        <taxon>Dikarya</taxon>
        <taxon>Ascomycota</taxon>
        <taxon>Pezizomycotina</taxon>
        <taxon>Sordariomycetes</taxon>
        <taxon>Sordariomycetidae</taxon>
        <taxon>Diaporthales</taxon>
        <taxon>Diaporthaceae</taxon>
        <taxon>Diaporthe</taxon>
    </lineage>
</organism>
<comment type="caution">
    <text evidence="2">The sequence shown here is derived from an EMBL/GenBank/DDBJ whole genome shotgun (WGS) entry which is preliminary data.</text>
</comment>
<name>A0AAD9SAQ3_PHOAM</name>
<dbReference type="Proteomes" id="UP001265746">
    <property type="component" value="Unassembled WGS sequence"/>
</dbReference>
<evidence type="ECO:0000313" key="2">
    <source>
        <dbReference type="EMBL" id="KAK2602806.1"/>
    </source>
</evidence>